<dbReference type="AlphaFoldDB" id="A0A4R3YPI6"/>
<gene>
    <name evidence="1" type="ORF">EDD60_12141</name>
</gene>
<dbReference type="Proteomes" id="UP000295515">
    <property type="component" value="Unassembled WGS sequence"/>
</dbReference>
<reference evidence="1 2" key="1">
    <citation type="submission" date="2019-03" db="EMBL/GenBank/DDBJ databases">
        <title>Genomic Encyclopedia of Type Strains, Phase IV (KMG-IV): sequencing the most valuable type-strain genomes for metagenomic binning, comparative biology and taxonomic classification.</title>
        <authorList>
            <person name="Goeker M."/>
        </authorList>
    </citation>
    <scope>NUCLEOTIDE SEQUENCE [LARGE SCALE GENOMIC DNA]</scope>
    <source>
        <strain evidence="1 2">DSM 29487</strain>
    </source>
</reference>
<sequence length="78" mass="9014">MLKEGTMVYFLMNGYVMSGQIMNVEGNEKEYTFSIEGYSGCEGPHVIYSNQIHYTVFLSQQEAEKYKDNPQMYLAAYC</sequence>
<keyword evidence="2" id="KW-1185">Reference proteome</keyword>
<dbReference type="GeneID" id="98916243"/>
<accession>A0A4R3YPI6</accession>
<comment type="caution">
    <text evidence="1">The sequence shown here is derived from an EMBL/GenBank/DDBJ whole genome shotgun (WGS) entry which is preliminary data.</text>
</comment>
<dbReference type="RefSeq" id="WP_066447194.1">
    <property type="nucleotide sequence ID" value="NZ_JANKBF010000019.1"/>
</dbReference>
<dbReference type="EMBL" id="SMCQ01000021">
    <property type="protein sequence ID" value="TCV94246.1"/>
    <property type="molecule type" value="Genomic_DNA"/>
</dbReference>
<organism evidence="1 2">
    <name type="scientific">Longibaculum muris</name>
    <dbReference type="NCBI Taxonomy" id="1796628"/>
    <lineage>
        <taxon>Bacteria</taxon>
        <taxon>Bacillati</taxon>
        <taxon>Bacillota</taxon>
        <taxon>Erysipelotrichia</taxon>
        <taxon>Erysipelotrichales</taxon>
        <taxon>Coprobacillaceae</taxon>
        <taxon>Longibaculum</taxon>
    </lineage>
</organism>
<protein>
    <submittedName>
        <fullName evidence="1">Uncharacterized protein</fullName>
    </submittedName>
</protein>
<proteinExistence type="predicted"/>
<evidence type="ECO:0000313" key="2">
    <source>
        <dbReference type="Proteomes" id="UP000295515"/>
    </source>
</evidence>
<name>A0A4R3YPI6_9FIRM</name>
<evidence type="ECO:0000313" key="1">
    <source>
        <dbReference type="EMBL" id="TCV94246.1"/>
    </source>
</evidence>